<dbReference type="AlphaFoldDB" id="A0A922L8I8"/>
<reference evidence="2" key="2">
    <citation type="journal article" date="2022" name="Res Sq">
        <title>Comparative Genomics Reveals Insights into the Divergent Evolution of Astigmatic Mites and Household Pest Adaptations.</title>
        <authorList>
            <person name="Xiong Q."/>
            <person name="Wan A.T.-Y."/>
            <person name="Liu X.-Y."/>
            <person name="Fung C.S.-H."/>
            <person name="Xiao X."/>
            <person name="Malainual N."/>
            <person name="Hou J."/>
            <person name="Wang L."/>
            <person name="Wang M."/>
            <person name="Yang K."/>
            <person name="Cui Y."/>
            <person name="Leung E."/>
            <person name="Nong W."/>
            <person name="Shin S.-K."/>
            <person name="Au S."/>
            <person name="Jeong K.Y."/>
            <person name="Chew F.T."/>
            <person name="Hui J."/>
            <person name="Leung T.F."/>
            <person name="Tungtrongchitr A."/>
            <person name="Zhong N."/>
            <person name="Liu Z."/>
            <person name="Tsui S."/>
        </authorList>
    </citation>
    <scope>NUCLEOTIDE SEQUENCE</scope>
    <source>
        <strain evidence="2">Derf</strain>
        <tissue evidence="2">Whole organism</tissue>
    </source>
</reference>
<name>A0A922L8I8_DERFA</name>
<keyword evidence="1" id="KW-0812">Transmembrane</keyword>
<keyword evidence="3" id="KW-1185">Reference proteome</keyword>
<keyword evidence="1" id="KW-1133">Transmembrane helix</keyword>
<dbReference type="Proteomes" id="UP000790347">
    <property type="component" value="Unassembled WGS sequence"/>
</dbReference>
<organism evidence="2 3">
    <name type="scientific">Dermatophagoides farinae</name>
    <name type="common">American house dust mite</name>
    <dbReference type="NCBI Taxonomy" id="6954"/>
    <lineage>
        <taxon>Eukaryota</taxon>
        <taxon>Metazoa</taxon>
        <taxon>Ecdysozoa</taxon>
        <taxon>Arthropoda</taxon>
        <taxon>Chelicerata</taxon>
        <taxon>Arachnida</taxon>
        <taxon>Acari</taxon>
        <taxon>Acariformes</taxon>
        <taxon>Sarcoptiformes</taxon>
        <taxon>Astigmata</taxon>
        <taxon>Psoroptidia</taxon>
        <taxon>Analgoidea</taxon>
        <taxon>Pyroglyphidae</taxon>
        <taxon>Dermatophagoidinae</taxon>
        <taxon>Dermatophagoides</taxon>
    </lineage>
</organism>
<protein>
    <submittedName>
        <fullName evidence="2">Uncharacterized protein</fullName>
    </submittedName>
</protein>
<gene>
    <name evidence="2" type="ORF">DERF_000307</name>
</gene>
<dbReference type="EMBL" id="ASGP02000001">
    <property type="protein sequence ID" value="KAH9526208.1"/>
    <property type="molecule type" value="Genomic_DNA"/>
</dbReference>
<evidence type="ECO:0000256" key="1">
    <source>
        <dbReference type="SAM" id="Phobius"/>
    </source>
</evidence>
<accession>A0A922L8I8</accession>
<keyword evidence="1" id="KW-0472">Membrane</keyword>
<evidence type="ECO:0000313" key="3">
    <source>
        <dbReference type="Proteomes" id="UP000790347"/>
    </source>
</evidence>
<reference evidence="2" key="1">
    <citation type="submission" date="2013-05" db="EMBL/GenBank/DDBJ databases">
        <authorList>
            <person name="Yim A.K.Y."/>
            <person name="Chan T.F."/>
            <person name="Ji K.M."/>
            <person name="Liu X.Y."/>
            <person name="Zhou J.W."/>
            <person name="Li R.Q."/>
            <person name="Yang K.Y."/>
            <person name="Li J."/>
            <person name="Li M."/>
            <person name="Law P.T.W."/>
            <person name="Wu Y.L."/>
            <person name="Cai Z.L."/>
            <person name="Qin H."/>
            <person name="Bao Y."/>
            <person name="Leung R.K.K."/>
            <person name="Ng P.K.S."/>
            <person name="Zou J."/>
            <person name="Zhong X.J."/>
            <person name="Ran P.X."/>
            <person name="Zhong N.S."/>
            <person name="Liu Z.G."/>
            <person name="Tsui S.K.W."/>
        </authorList>
    </citation>
    <scope>NUCLEOTIDE SEQUENCE</scope>
    <source>
        <strain evidence="2">Derf</strain>
        <tissue evidence="2">Whole organism</tissue>
    </source>
</reference>
<comment type="caution">
    <text evidence="2">The sequence shown here is derived from an EMBL/GenBank/DDBJ whole genome shotgun (WGS) entry which is preliminary data.</text>
</comment>
<proteinExistence type="predicted"/>
<evidence type="ECO:0000313" key="2">
    <source>
        <dbReference type="EMBL" id="KAH9526208.1"/>
    </source>
</evidence>
<feature type="transmembrane region" description="Helical" evidence="1">
    <location>
        <begin position="112"/>
        <end position="133"/>
    </location>
</feature>
<sequence>MLLMVFKMVNKVNASMLNVTCDNERNNIIAGQSGSIILLKCCSEYFMCKCLQQHCRLDMNNDADVWCKFIRKNPCRIQPKCYDKHVVTIDNNGNSPECEAFKSNWRQWLLTIIIYGSTIVATGIIVLICLVGYKKCKAIYKIKYSEKKRKRQQPQRTELRFTLATTPNVDSVFVVDKLSRVQSGSRSFSAGTGGISKTVIGSQRIVPNQNEPSISDKVMNNNMTTTGGERQPYSISYSRNTITKKNNRATKCGRNRTENKKITRSFLIEIAIKFNSIV</sequence>